<dbReference type="InterPro" id="IPR056823">
    <property type="entry name" value="TEN-like_YD-shell"/>
</dbReference>
<keyword evidence="1" id="KW-0677">Repeat</keyword>
<dbReference type="Proteomes" id="UP000002220">
    <property type="component" value="Chromosome"/>
</dbReference>
<organism evidence="3 4">
    <name type="scientific">Planctopirus limnophila (strain ATCC 43296 / DSM 3776 / IFAM 1008 / Mu 290)</name>
    <name type="common">Planctomyces limnophilus</name>
    <dbReference type="NCBI Taxonomy" id="521674"/>
    <lineage>
        <taxon>Bacteria</taxon>
        <taxon>Pseudomonadati</taxon>
        <taxon>Planctomycetota</taxon>
        <taxon>Planctomycetia</taxon>
        <taxon>Planctomycetales</taxon>
        <taxon>Planctomycetaceae</taxon>
        <taxon>Planctopirus</taxon>
    </lineage>
</organism>
<reference evidence="3 4" key="1">
    <citation type="journal article" date="2010" name="Stand. Genomic Sci.">
        <title>Complete genome sequence of Planctomyces limnophilus type strain (Mu 290).</title>
        <authorList>
            <person name="Labutti K."/>
            <person name="Sikorski J."/>
            <person name="Schneider S."/>
            <person name="Nolan M."/>
            <person name="Lucas S."/>
            <person name="Glavina Del Rio T."/>
            <person name="Tice H."/>
            <person name="Cheng J.F."/>
            <person name="Goodwin L."/>
            <person name="Pitluck S."/>
            <person name="Liolios K."/>
            <person name="Ivanova N."/>
            <person name="Mavromatis K."/>
            <person name="Mikhailova N."/>
            <person name="Pati A."/>
            <person name="Chen A."/>
            <person name="Palaniappan K."/>
            <person name="Land M."/>
            <person name="Hauser L."/>
            <person name="Chang Y.J."/>
            <person name="Jeffries C.D."/>
            <person name="Tindall B.J."/>
            <person name="Rohde M."/>
            <person name="Goker M."/>
            <person name="Woyke T."/>
            <person name="Bristow J."/>
            <person name="Eisen J.A."/>
            <person name="Markowitz V."/>
            <person name="Hugenholtz P."/>
            <person name="Kyrpides N.C."/>
            <person name="Klenk H.P."/>
            <person name="Lapidus A."/>
        </authorList>
    </citation>
    <scope>NUCLEOTIDE SEQUENCE [LARGE SCALE GENOMIC DNA]</scope>
    <source>
        <strain evidence="4">ATCC 43296 / DSM 3776 / IFAM 1008 / 290</strain>
    </source>
</reference>
<evidence type="ECO:0000313" key="3">
    <source>
        <dbReference type="EMBL" id="ADG66886.1"/>
    </source>
</evidence>
<name>D5STB8_PLAL2</name>
<gene>
    <name evidence="3" type="ordered locus">Plim_1046</name>
</gene>
<dbReference type="Pfam" id="PF05593">
    <property type="entry name" value="RHS_repeat"/>
    <property type="match status" value="1"/>
</dbReference>
<evidence type="ECO:0000313" key="4">
    <source>
        <dbReference type="Proteomes" id="UP000002220"/>
    </source>
</evidence>
<accession>D5STB8</accession>
<evidence type="ECO:0000259" key="2">
    <source>
        <dbReference type="Pfam" id="PF25023"/>
    </source>
</evidence>
<dbReference type="AlphaFoldDB" id="D5STB8"/>
<dbReference type="InterPro" id="IPR022385">
    <property type="entry name" value="Rhs_assc_core"/>
</dbReference>
<dbReference type="NCBIfam" id="TIGR01643">
    <property type="entry name" value="YD_repeat_2x"/>
    <property type="match status" value="2"/>
</dbReference>
<dbReference type="NCBIfam" id="TIGR03696">
    <property type="entry name" value="Rhs_assc_core"/>
    <property type="match status" value="1"/>
</dbReference>
<dbReference type="OrthoDB" id="232855at2"/>
<dbReference type="PANTHER" id="PTHR32305">
    <property type="match status" value="1"/>
</dbReference>
<protein>
    <submittedName>
        <fullName evidence="3">YD repeat protein</fullName>
    </submittedName>
</protein>
<dbReference type="HOGENOM" id="CLU_321275_0_0_0"/>
<proteinExistence type="predicted"/>
<evidence type="ECO:0000256" key="1">
    <source>
        <dbReference type="ARBA" id="ARBA00022737"/>
    </source>
</evidence>
<sequence>MRRVWQAEGERCGELSLALWANLFTRTYDPIGQVVSLTYAYGQTLQWNWNAVGQRSRLIHPGGARTTYSYDANQRMSTLVNPLSQRTTWTYDANGQVLDQLVANGTRTSYSYDAAGRTTQVIHRDGLGEPTAAYIYAYDANGRKVEMEEFGPTSEGWNGLSLSDWSNLTLEQWSTLTLSGSATGRTTWTYDPVGQLVSEAITGINEVKNSFTYDPSGNRLKLETLSDGITTSVYNAANQLLMAESLSGITTYSYDLAGNRRSVETPVGEITTYTFDVLNHNIAVELPTSEVVTYTWAPVNKANDERQIQRDDGIDITRYLWDDQVILLETDDTNVVLAENTAQPGGYGMVLSRTQDADTSFYQFDAIGSTRSLSDGTGTLTDEYSYEAFGKALAQTGSTENPYTWIGAQGYRVEEATGEYNLRARDYDPHAANFTSEDPLGLEAGDSNFYRYVGNDPVNQTDPSGKSNINYRLVWGTGSKSGELQLCWDESGVFWGVRKTKCESLGTIDANSHVTRDVLYTGGVDGKVLRNPNCKVHYTQIVEWLRDGSLQHAAENYEIDLLFYRNCSNDPQPHKPPTPVNQPSAPAGSTSCGVSGTCTTSATNCSTPAPTSNDKVHCNSTGTVCCNETKYYCDITIANTWTESALQAIPHRERLYFDRGNTSINPAWDIDWIAFKHMAEKRQARGGVTSLNKSIEEGADGVEFVAREVFVAADTADKVIIFVKKPCFQTGADVALSSLPFSVTFVRQSASVSFSGVNIDLSDFFGRKLFRADDFWDGGPVGIPLAEAALAKIQTFAEHVLRKRRNDTSRYTSFSTMLKDAKRFTDAPDNRYISKAEFDALHKLEQDGIIKIHTPESVYQRMMAGTADEVKEAKDVRDAMIRNHEILIEGQIPAGLLKRCKN</sequence>
<dbReference type="Gene3D" id="2.180.10.10">
    <property type="entry name" value="RHS repeat-associated core"/>
    <property type="match status" value="1"/>
</dbReference>
<dbReference type="EMBL" id="CP001744">
    <property type="protein sequence ID" value="ADG66886.1"/>
    <property type="molecule type" value="Genomic_DNA"/>
</dbReference>
<dbReference type="Pfam" id="PF25023">
    <property type="entry name" value="TEN_YD-shell"/>
    <property type="match status" value="1"/>
</dbReference>
<dbReference type="InterPro" id="IPR031325">
    <property type="entry name" value="RHS_repeat"/>
</dbReference>
<dbReference type="InterPro" id="IPR050708">
    <property type="entry name" value="T6SS_VgrG/RHS"/>
</dbReference>
<dbReference type="PANTHER" id="PTHR32305:SF15">
    <property type="entry name" value="PROTEIN RHSA-RELATED"/>
    <property type="match status" value="1"/>
</dbReference>
<feature type="domain" description="Teneurin-like YD-shell" evidence="2">
    <location>
        <begin position="172"/>
        <end position="458"/>
    </location>
</feature>
<keyword evidence="4" id="KW-1185">Reference proteome</keyword>
<dbReference type="eggNOG" id="COG2268">
    <property type="taxonomic scope" value="Bacteria"/>
</dbReference>
<dbReference type="InterPro" id="IPR006530">
    <property type="entry name" value="YD"/>
</dbReference>
<dbReference type="eggNOG" id="COG3209">
    <property type="taxonomic scope" value="Bacteria"/>
</dbReference>
<dbReference type="STRING" id="521674.Plim_1046"/>
<dbReference type="KEGG" id="plm:Plim_1046"/>